<gene>
    <name evidence="1" type="ORF">CLOLEP_02658</name>
</gene>
<proteinExistence type="predicted"/>
<protein>
    <submittedName>
        <fullName evidence="1">Uncharacterized protein</fullName>
    </submittedName>
</protein>
<dbReference type="HOGENOM" id="CLU_3287438_0_0_9"/>
<reference evidence="1 2" key="1">
    <citation type="submission" date="2007-08" db="EMBL/GenBank/DDBJ databases">
        <title>Draft genome sequence of Clostridium leptum (DSM 753).</title>
        <authorList>
            <person name="Sudarsanam P."/>
            <person name="Ley R."/>
            <person name="Guruge J."/>
            <person name="Turnbaugh P.J."/>
            <person name="Mahowald M."/>
            <person name="Liep D."/>
            <person name="Gordon J."/>
        </authorList>
    </citation>
    <scope>NUCLEOTIDE SEQUENCE [LARGE SCALE GENOMIC DNA]</scope>
    <source>
        <strain evidence="1 2">DSM 753</strain>
    </source>
</reference>
<name>A7VVP6_9FIRM</name>
<comment type="caution">
    <text evidence="1">The sequence shown here is derived from an EMBL/GenBank/DDBJ whole genome shotgun (WGS) entry which is preliminary data.</text>
</comment>
<dbReference type="AlphaFoldDB" id="A7VVP6"/>
<organism evidence="1 2">
    <name type="scientific">[Clostridium] leptum DSM 753</name>
    <dbReference type="NCBI Taxonomy" id="428125"/>
    <lineage>
        <taxon>Bacteria</taxon>
        <taxon>Bacillati</taxon>
        <taxon>Bacillota</taxon>
        <taxon>Clostridia</taxon>
        <taxon>Eubacteriales</taxon>
        <taxon>Oscillospiraceae</taxon>
        <taxon>Oscillospiraceae incertae sedis</taxon>
    </lineage>
</organism>
<accession>A7VVP6</accession>
<evidence type="ECO:0000313" key="1">
    <source>
        <dbReference type="EMBL" id="EDO61046.1"/>
    </source>
</evidence>
<dbReference type="EMBL" id="ABCB02000019">
    <property type="protein sequence ID" value="EDO61046.1"/>
    <property type="molecule type" value="Genomic_DNA"/>
</dbReference>
<dbReference type="Proteomes" id="UP000003490">
    <property type="component" value="Unassembled WGS sequence"/>
</dbReference>
<reference evidence="1 2" key="2">
    <citation type="submission" date="2007-08" db="EMBL/GenBank/DDBJ databases">
        <authorList>
            <person name="Fulton L."/>
            <person name="Clifton S."/>
            <person name="Fulton B."/>
            <person name="Xu J."/>
            <person name="Minx P."/>
            <person name="Pepin K.H."/>
            <person name="Johnson M."/>
            <person name="Thiruvilangam P."/>
            <person name="Bhonagiri V."/>
            <person name="Nash W.E."/>
            <person name="Wang C."/>
            <person name="Mardis E.R."/>
            <person name="Wilson R.K."/>
        </authorList>
    </citation>
    <scope>NUCLEOTIDE SEQUENCE [LARGE SCALE GENOMIC DNA]</scope>
    <source>
        <strain evidence="1 2">DSM 753</strain>
    </source>
</reference>
<sequence>MSTDGKPGLALRLKSRSEKAASALSVRPALTAQAAGQVFR</sequence>
<evidence type="ECO:0000313" key="2">
    <source>
        <dbReference type="Proteomes" id="UP000003490"/>
    </source>
</evidence>